<reference evidence="1" key="2">
    <citation type="submission" date="2023-05" db="EMBL/GenBank/DDBJ databases">
        <authorList>
            <person name="Fouks B."/>
        </authorList>
    </citation>
    <scope>NUCLEOTIDE SEQUENCE</scope>
    <source>
        <strain evidence="1">Stay&amp;Tobe</strain>
        <tissue evidence="1">Testes</tissue>
    </source>
</reference>
<name>A0AAD8AKW2_DIPPU</name>
<reference evidence="1" key="1">
    <citation type="journal article" date="2023" name="IScience">
        <title>Live-bearing cockroach genome reveals convergent evolutionary mechanisms linked to viviparity in insects and beyond.</title>
        <authorList>
            <person name="Fouks B."/>
            <person name="Harrison M.C."/>
            <person name="Mikhailova A.A."/>
            <person name="Marchal E."/>
            <person name="English S."/>
            <person name="Carruthers M."/>
            <person name="Jennings E.C."/>
            <person name="Chiamaka E.L."/>
            <person name="Frigard R.A."/>
            <person name="Pippel M."/>
            <person name="Attardo G.M."/>
            <person name="Benoit J.B."/>
            <person name="Bornberg-Bauer E."/>
            <person name="Tobe S.S."/>
        </authorList>
    </citation>
    <scope>NUCLEOTIDE SEQUENCE</scope>
    <source>
        <strain evidence="1">Stay&amp;Tobe</strain>
    </source>
</reference>
<dbReference type="Proteomes" id="UP001233999">
    <property type="component" value="Unassembled WGS sequence"/>
</dbReference>
<evidence type="ECO:0000313" key="2">
    <source>
        <dbReference type="Proteomes" id="UP001233999"/>
    </source>
</evidence>
<evidence type="ECO:0000313" key="1">
    <source>
        <dbReference type="EMBL" id="KAJ9600936.1"/>
    </source>
</evidence>
<comment type="caution">
    <text evidence="1">The sequence shown here is derived from an EMBL/GenBank/DDBJ whole genome shotgun (WGS) entry which is preliminary data.</text>
</comment>
<feature type="non-terminal residue" evidence="1">
    <location>
        <position position="1"/>
    </location>
</feature>
<proteinExistence type="predicted"/>
<gene>
    <name evidence="1" type="ORF">L9F63_000883</name>
</gene>
<sequence length="55" mass="6522">IIDVWEKIYIQKNKYKAMNFDISDENNLTFITDEFFGSDIQGSQYKTHQSGKLKM</sequence>
<keyword evidence="2" id="KW-1185">Reference proteome</keyword>
<organism evidence="1 2">
    <name type="scientific">Diploptera punctata</name>
    <name type="common">Pacific beetle cockroach</name>
    <dbReference type="NCBI Taxonomy" id="6984"/>
    <lineage>
        <taxon>Eukaryota</taxon>
        <taxon>Metazoa</taxon>
        <taxon>Ecdysozoa</taxon>
        <taxon>Arthropoda</taxon>
        <taxon>Hexapoda</taxon>
        <taxon>Insecta</taxon>
        <taxon>Pterygota</taxon>
        <taxon>Neoptera</taxon>
        <taxon>Polyneoptera</taxon>
        <taxon>Dictyoptera</taxon>
        <taxon>Blattodea</taxon>
        <taxon>Blaberoidea</taxon>
        <taxon>Blaberidae</taxon>
        <taxon>Diplopterinae</taxon>
        <taxon>Diploptera</taxon>
    </lineage>
</organism>
<protein>
    <submittedName>
        <fullName evidence="1">Uncharacterized protein</fullName>
    </submittedName>
</protein>
<accession>A0AAD8AKW2</accession>
<feature type="non-terminal residue" evidence="1">
    <location>
        <position position="55"/>
    </location>
</feature>
<dbReference type="EMBL" id="JASPKZ010000040">
    <property type="protein sequence ID" value="KAJ9600936.1"/>
    <property type="molecule type" value="Genomic_DNA"/>
</dbReference>
<dbReference type="AlphaFoldDB" id="A0AAD8AKW2"/>